<proteinExistence type="predicted"/>
<feature type="compositionally biased region" description="Polar residues" evidence="1">
    <location>
        <begin position="36"/>
        <end position="48"/>
    </location>
</feature>
<dbReference type="OrthoDB" id="1746176at2759"/>
<keyword evidence="3" id="KW-1185">Reference proteome</keyword>
<comment type="caution">
    <text evidence="2">The sequence shown here is derived from an EMBL/GenBank/DDBJ whole genome shotgun (WGS) entry which is preliminary data.</text>
</comment>
<dbReference type="EMBL" id="WJXA01000013">
    <property type="protein sequence ID" value="KAF7120872.1"/>
    <property type="molecule type" value="Genomic_DNA"/>
</dbReference>
<feature type="region of interest" description="Disordered" evidence="1">
    <location>
        <begin position="36"/>
        <end position="100"/>
    </location>
</feature>
<protein>
    <submittedName>
        <fullName evidence="2">Uncharacterized protein</fullName>
    </submittedName>
</protein>
<dbReference type="AlphaFoldDB" id="A0A834G0G4"/>
<gene>
    <name evidence="2" type="ORF">RHSIM_Rhsim13G0059500</name>
</gene>
<evidence type="ECO:0000313" key="2">
    <source>
        <dbReference type="EMBL" id="KAF7120872.1"/>
    </source>
</evidence>
<dbReference type="PANTHER" id="PTHR36486">
    <property type="entry name" value="OS01G0977800 PROTEIN"/>
    <property type="match status" value="1"/>
</dbReference>
<feature type="compositionally biased region" description="Polar residues" evidence="1">
    <location>
        <begin position="66"/>
        <end position="81"/>
    </location>
</feature>
<accession>A0A834G0G4</accession>
<dbReference type="InterPro" id="IPR053057">
    <property type="entry name" value="XLG_GTP-binding"/>
</dbReference>
<dbReference type="Proteomes" id="UP000626092">
    <property type="component" value="Unassembled WGS sequence"/>
</dbReference>
<reference evidence="2" key="1">
    <citation type="submission" date="2019-11" db="EMBL/GenBank/DDBJ databases">
        <authorList>
            <person name="Liu Y."/>
            <person name="Hou J."/>
            <person name="Li T.-Q."/>
            <person name="Guan C.-H."/>
            <person name="Wu X."/>
            <person name="Wu H.-Z."/>
            <person name="Ling F."/>
            <person name="Zhang R."/>
            <person name="Shi X.-G."/>
            <person name="Ren J.-P."/>
            <person name="Chen E.-F."/>
            <person name="Sun J.-M."/>
        </authorList>
    </citation>
    <scope>NUCLEOTIDE SEQUENCE</scope>
    <source>
        <strain evidence="2">Adult_tree_wgs_1</strain>
        <tissue evidence="2">Leaves</tissue>
    </source>
</reference>
<name>A0A834G0G4_RHOSS</name>
<organism evidence="2 3">
    <name type="scientific">Rhododendron simsii</name>
    <name type="common">Sims's rhododendron</name>
    <dbReference type="NCBI Taxonomy" id="118357"/>
    <lineage>
        <taxon>Eukaryota</taxon>
        <taxon>Viridiplantae</taxon>
        <taxon>Streptophyta</taxon>
        <taxon>Embryophyta</taxon>
        <taxon>Tracheophyta</taxon>
        <taxon>Spermatophyta</taxon>
        <taxon>Magnoliopsida</taxon>
        <taxon>eudicotyledons</taxon>
        <taxon>Gunneridae</taxon>
        <taxon>Pentapetalae</taxon>
        <taxon>asterids</taxon>
        <taxon>Ericales</taxon>
        <taxon>Ericaceae</taxon>
        <taxon>Ericoideae</taxon>
        <taxon>Rhodoreae</taxon>
        <taxon>Rhododendron</taxon>
    </lineage>
</organism>
<evidence type="ECO:0000256" key="1">
    <source>
        <dbReference type="SAM" id="MobiDB-lite"/>
    </source>
</evidence>
<evidence type="ECO:0000313" key="3">
    <source>
        <dbReference type="Proteomes" id="UP000626092"/>
    </source>
</evidence>
<dbReference type="PANTHER" id="PTHR36486:SF2">
    <property type="entry name" value="OS01G0977800 PROTEIN"/>
    <property type="match status" value="1"/>
</dbReference>
<sequence>MEYLSHLEKARKELEDFYLGVPDDSEDLSFDYLAQAQQRKAGPSTNIKKSGPLDPTAETNPRKQEQSTQFCRVSNDSNGGSFWNHRARGGNEPRASRGPHRYPHRINDAVSLGHVVPQASFPLQIVLVPRQTIWVSPQQCAVEKGSRAQHAVNNLCTRREGGGGFRSHAVESSMVYDEMSGMTRVGSMSRYPLRGEEGRRRPGIPHSNKCTICCDYIFVFRTRCLVVCGRAYCRQCVSIGMGEMTEGRKCIECLGRRFSQRYSSS</sequence>